<organism evidence="9 10">
    <name type="scientific">Cephaloticoccus primus</name>
    <dbReference type="NCBI Taxonomy" id="1548207"/>
    <lineage>
        <taxon>Bacteria</taxon>
        <taxon>Pseudomonadati</taxon>
        <taxon>Verrucomicrobiota</taxon>
        <taxon>Opitutia</taxon>
        <taxon>Opitutales</taxon>
        <taxon>Opitutaceae</taxon>
        <taxon>Cephaloticoccus</taxon>
    </lineage>
</organism>
<dbReference type="GO" id="GO:0016763">
    <property type="term" value="F:pentosyltransferase activity"/>
    <property type="evidence" value="ECO:0007669"/>
    <property type="project" value="TreeGrafter"/>
</dbReference>
<proteinExistence type="predicted"/>
<name>A0A139SRK0_9BACT</name>
<keyword evidence="7 8" id="KW-0472">Membrane</keyword>
<dbReference type="Proteomes" id="UP000070058">
    <property type="component" value="Unassembled WGS sequence"/>
</dbReference>
<dbReference type="EMBL" id="LSZQ01000019">
    <property type="protein sequence ID" value="KXU37225.1"/>
    <property type="molecule type" value="Genomic_DNA"/>
</dbReference>
<feature type="transmembrane region" description="Helical" evidence="8">
    <location>
        <begin position="161"/>
        <end position="185"/>
    </location>
</feature>
<dbReference type="GO" id="GO:0005886">
    <property type="term" value="C:plasma membrane"/>
    <property type="evidence" value="ECO:0007669"/>
    <property type="project" value="UniProtKB-SubCell"/>
</dbReference>
<feature type="transmembrane region" description="Helical" evidence="8">
    <location>
        <begin position="78"/>
        <end position="96"/>
    </location>
</feature>
<dbReference type="RefSeq" id="WP_068629003.1">
    <property type="nucleotide sequence ID" value="NZ_LSZQ01000019.1"/>
</dbReference>
<sequence length="486" mass="55307">MAIKKIDFSYLLIGATFFIYVLTRAIKVGATYDEVFTIEELCSFSFFKILFLTAVANNHVVNTVLIKLLFLTGSDSLFIARLPNLVALIGYLYFGYKIASRNLSPAIGLGCFTLLVCNPFLLEFFGLARGYGLSLAFMMGSVYFASENVKSFSHSTFSRSLIFGALSVFTVYSMLYFWVALAIILNTAVLLKENRVTFKNAIRHSFYIGSVLAFFISLPLIRMIIHKKLYYGGHTSFYEDTLISLTQYTLYHPGVTTLTYTSLNLFLAATTAITLAAWVRKKQVNSCSKLFISLAILPALLIITAHHLTGTLYPIDRVALFFYPLLILPLCFSLNEIRKKVSIPILLAFTFGLSFNLISNSNLYKTELWPFDAHSEKILQILNKQGEKEGKVVNLQIDWFFQPSIEYYLKRGRYPFIQIIDPLSSAINPEAGYYLFLSGKATDYISELREERGLEVEELCRIQEFLKYPEEQVVVFDLKKRTHTQL</sequence>
<feature type="transmembrane region" description="Helical" evidence="8">
    <location>
        <begin position="102"/>
        <end position="121"/>
    </location>
</feature>
<dbReference type="AlphaFoldDB" id="A0A139SRK0"/>
<evidence type="ECO:0000256" key="3">
    <source>
        <dbReference type="ARBA" id="ARBA00022676"/>
    </source>
</evidence>
<keyword evidence="2" id="KW-1003">Cell membrane</keyword>
<accession>A0A139SRK0</accession>
<keyword evidence="5 8" id="KW-0812">Transmembrane</keyword>
<dbReference type="OrthoDB" id="1489074at2"/>
<evidence type="ECO:0000256" key="4">
    <source>
        <dbReference type="ARBA" id="ARBA00022679"/>
    </source>
</evidence>
<dbReference type="GO" id="GO:0009103">
    <property type="term" value="P:lipopolysaccharide biosynthetic process"/>
    <property type="evidence" value="ECO:0007669"/>
    <property type="project" value="UniProtKB-ARBA"/>
</dbReference>
<feature type="transmembrane region" description="Helical" evidence="8">
    <location>
        <begin position="290"/>
        <end position="309"/>
    </location>
</feature>
<keyword evidence="4" id="KW-0808">Transferase</keyword>
<evidence type="ECO:0000256" key="2">
    <source>
        <dbReference type="ARBA" id="ARBA00022475"/>
    </source>
</evidence>
<evidence type="ECO:0000313" key="9">
    <source>
        <dbReference type="EMBL" id="KXU37225.1"/>
    </source>
</evidence>
<evidence type="ECO:0000256" key="5">
    <source>
        <dbReference type="ARBA" id="ARBA00022692"/>
    </source>
</evidence>
<feature type="transmembrane region" description="Helical" evidence="8">
    <location>
        <begin position="315"/>
        <end position="334"/>
    </location>
</feature>
<evidence type="ECO:0000256" key="8">
    <source>
        <dbReference type="SAM" id="Phobius"/>
    </source>
</evidence>
<keyword evidence="3" id="KW-0328">Glycosyltransferase</keyword>
<feature type="transmembrane region" description="Helical" evidence="8">
    <location>
        <begin position="206"/>
        <end position="225"/>
    </location>
</feature>
<evidence type="ECO:0000313" key="10">
    <source>
        <dbReference type="Proteomes" id="UP000070058"/>
    </source>
</evidence>
<evidence type="ECO:0008006" key="11">
    <source>
        <dbReference type="Google" id="ProtNLM"/>
    </source>
</evidence>
<protein>
    <recommendedName>
        <fullName evidence="11">Glycosyltransferase RgtA/B/C/D-like domain-containing protein</fullName>
    </recommendedName>
</protein>
<keyword evidence="10" id="KW-1185">Reference proteome</keyword>
<dbReference type="InterPro" id="IPR050297">
    <property type="entry name" value="LipidA_mod_glycosyltrf_83"/>
</dbReference>
<gene>
    <name evidence="9" type="ORF">AXK11_02670</name>
</gene>
<keyword evidence="6 8" id="KW-1133">Transmembrane helix</keyword>
<comment type="caution">
    <text evidence="9">The sequence shown here is derived from an EMBL/GenBank/DDBJ whole genome shotgun (WGS) entry which is preliminary data.</text>
</comment>
<feature type="transmembrane region" description="Helical" evidence="8">
    <location>
        <begin position="258"/>
        <end position="278"/>
    </location>
</feature>
<evidence type="ECO:0000256" key="1">
    <source>
        <dbReference type="ARBA" id="ARBA00004651"/>
    </source>
</evidence>
<reference evidence="10" key="1">
    <citation type="submission" date="2016-02" db="EMBL/GenBank/DDBJ databases">
        <authorList>
            <person name="Sanders J.G."/>
            <person name="Lin J.Y."/>
            <person name="Wertz J.T."/>
            <person name="Russell J.A."/>
            <person name="Moreau C.S."/>
            <person name="Powell S."/>
        </authorList>
    </citation>
    <scope>NUCLEOTIDE SEQUENCE [LARGE SCALE GENOMIC DNA]</scope>
    <source>
        <strain evidence="10">CAG34</strain>
    </source>
</reference>
<dbReference type="PANTHER" id="PTHR33908:SF11">
    <property type="entry name" value="MEMBRANE PROTEIN"/>
    <property type="match status" value="1"/>
</dbReference>
<evidence type="ECO:0000256" key="7">
    <source>
        <dbReference type="ARBA" id="ARBA00023136"/>
    </source>
</evidence>
<comment type="subcellular location">
    <subcellularLocation>
        <location evidence="1">Cell membrane</location>
        <topology evidence="1">Multi-pass membrane protein</topology>
    </subcellularLocation>
</comment>
<dbReference type="PANTHER" id="PTHR33908">
    <property type="entry name" value="MANNOSYLTRANSFERASE YKCB-RELATED"/>
    <property type="match status" value="1"/>
</dbReference>
<evidence type="ECO:0000256" key="6">
    <source>
        <dbReference type="ARBA" id="ARBA00022989"/>
    </source>
</evidence>
<feature type="transmembrane region" description="Helical" evidence="8">
    <location>
        <begin position="341"/>
        <end position="358"/>
    </location>
</feature>
<feature type="transmembrane region" description="Helical" evidence="8">
    <location>
        <begin position="7"/>
        <end position="26"/>
    </location>
</feature>